<dbReference type="Pfam" id="PF11934">
    <property type="entry name" value="DUF3452"/>
    <property type="match status" value="1"/>
</dbReference>
<organism evidence="12 13">
    <name type="scientific">Galendromus occidentalis</name>
    <name type="common">western predatory mite</name>
    <dbReference type="NCBI Taxonomy" id="34638"/>
    <lineage>
        <taxon>Eukaryota</taxon>
        <taxon>Metazoa</taxon>
        <taxon>Ecdysozoa</taxon>
        <taxon>Arthropoda</taxon>
        <taxon>Chelicerata</taxon>
        <taxon>Arachnida</taxon>
        <taxon>Acari</taxon>
        <taxon>Parasitiformes</taxon>
        <taxon>Mesostigmata</taxon>
        <taxon>Gamasina</taxon>
        <taxon>Phytoseioidea</taxon>
        <taxon>Phytoseiidae</taxon>
        <taxon>Typhlodrominae</taxon>
        <taxon>Galendromus</taxon>
    </lineage>
</organism>
<protein>
    <submittedName>
        <fullName evidence="13">Retinoblastoma-like protein 1</fullName>
    </submittedName>
</protein>
<dbReference type="InterPro" id="IPR013763">
    <property type="entry name" value="Cyclin-like_dom"/>
</dbReference>
<dbReference type="SMART" id="SM01368">
    <property type="entry name" value="RB_A"/>
    <property type="match status" value="1"/>
</dbReference>
<dbReference type="Pfam" id="PF01858">
    <property type="entry name" value="RB_A"/>
    <property type="match status" value="1"/>
</dbReference>
<dbReference type="InterPro" id="IPR002720">
    <property type="entry name" value="RB_A"/>
</dbReference>
<dbReference type="GO" id="GO:2000134">
    <property type="term" value="P:negative regulation of G1/S transition of mitotic cell cycle"/>
    <property type="evidence" value="ECO:0007669"/>
    <property type="project" value="TreeGrafter"/>
</dbReference>
<evidence type="ECO:0000259" key="10">
    <source>
        <dbReference type="SMART" id="SM01367"/>
    </source>
</evidence>
<keyword evidence="6" id="KW-0539">Nucleus</keyword>
<evidence type="ECO:0000256" key="6">
    <source>
        <dbReference type="ARBA" id="ARBA00023242"/>
    </source>
</evidence>
<reference evidence="13" key="1">
    <citation type="submission" date="2025-08" db="UniProtKB">
        <authorList>
            <consortium name="RefSeq"/>
        </authorList>
    </citation>
    <scope>IDENTIFICATION</scope>
</reference>
<dbReference type="GO" id="GO:0005634">
    <property type="term" value="C:nucleus"/>
    <property type="evidence" value="ECO:0007669"/>
    <property type="project" value="UniProtKB-SubCell"/>
</dbReference>
<keyword evidence="7" id="KW-0131">Cell cycle</keyword>
<feature type="domain" description="Retinoblastoma-associated protein A-box" evidence="11">
    <location>
        <begin position="377"/>
        <end position="576"/>
    </location>
</feature>
<dbReference type="InterPro" id="IPR036915">
    <property type="entry name" value="Cyclin-like_sf"/>
</dbReference>
<proteinExistence type="inferred from homology"/>
<dbReference type="PANTHER" id="PTHR13742:SF17">
    <property type="entry name" value="RE32990P-RELATED"/>
    <property type="match status" value="1"/>
</dbReference>
<sequence>MGVSNEDDQAVQERLKAVCASLNMDKQSSHDALEAFNAIAANYTLEGDCRHWLACSLYVACREGTMPTVASTSNLQGNCVSLRGLLSACELDLLEFFRKMEKWAAMTKLDMGRRLTDLKDSFYVTTIMFSKFHQVFVELFTGFEQDQSNMNRARRYRRGPTSVSDIYRLCWLLYISLKSNEKIRINTGTVPCFHLLLCCLDFVYVSCVVAGRTDLFNQDFYQEQLGKCEAAGVELKDIGILRSLCEKHKGELSEANVFRVHYLQRPVKELIAMGTLKGSTDPLSLAIEFKDVEVTIKSLKQSHEMTVLRGGELDEQIFLAEDACQKIGIEPVSQSEAHDTLCRSLSEHVKKQRTIGLQTPLTGRGLLVNREPGINLSPVSTATQGASKLHSLLAGRNHMPSESLSQMLAQIIPNPAERIDQTIKEMGELFCTAYANREDDAEAPTNPDLFDFAKKRLQLGEALFYTILESIITLEQNPQRTLNNFSLSLRQEQFQKSLFASCLEIVMYSYNSQETLFPWILNIFGLKGYHYYRIIEPMIRAEVRLSREVVKHFNKIEEQIFESIAWRSDSPVWEQVGVKTVPQAQQALLPSQLQNAESRPEVYRLIPKVDSAQASPSANSVARRKLFGTGENNGGNRAAPLRLVVTPGGQVMEMISTSPEPPAPADAVRGSWGLFFRKVYHLASVRLRHLCNGLRITDEHLTKAWTMLEHVLINETTILKDRHLDQIILSCVYALCKLFKLNKKFSDITQCYRSQPNTQNQVYRSVLIQSAVEAPADGNGEAQDEQRSDIITFYNKIFVPRVHPFLARFRDDSAPNPLLSPLPRINSGLQSPKPLKVATDMKVFVSPYKGNIPSTHNAKTFRIQQSPAKDLTEINRMVQRKSEEMNAVRASKRALDMDGDEPERPNRLQKKLQSMFVATG</sequence>
<dbReference type="GO" id="GO:0030154">
    <property type="term" value="P:cell differentiation"/>
    <property type="evidence" value="ECO:0007669"/>
    <property type="project" value="TreeGrafter"/>
</dbReference>
<dbReference type="RefSeq" id="XP_028967599.1">
    <property type="nucleotide sequence ID" value="XM_029111766.1"/>
</dbReference>
<feature type="domain" description="Cyclin-like" evidence="9">
    <location>
        <begin position="13"/>
        <end position="95"/>
    </location>
</feature>
<evidence type="ECO:0000313" key="12">
    <source>
        <dbReference type="Proteomes" id="UP000694867"/>
    </source>
</evidence>
<comment type="similarity">
    <text evidence="2">Belongs to the retinoblastoma protein (RB) family.</text>
</comment>
<evidence type="ECO:0000256" key="4">
    <source>
        <dbReference type="ARBA" id="ARBA00023015"/>
    </source>
</evidence>
<dbReference type="Pfam" id="PF01857">
    <property type="entry name" value="RB_B"/>
    <property type="match status" value="1"/>
</dbReference>
<feature type="domain" description="Cyclin-like" evidence="9">
    <location>
        <begin position="685"/>
        <end position="799"/>
    </location>
</feature>
<gene>
    <name evidence="13" type="primary">LOC100901550</name>
</gene>
<name>A0AAJ7SFL2_9ACAR</name>
<dbReference type="KEGG" id="goe:100901550"/>
<dbReference type="InterPro" id="IPR024599">
    <property type="entry name" value="RB_N"/>
</dbReference>
<evidence type="ECO:0000259" key="11">
    <source>
        <dbReference type="SMART" id="SM01368"/>
    </source>
</evidence>
<feature type="region of interest" description="Disordered" evidence="8">
    <location>
        <begin position="885"/>
        <end position="907"/>
    </location>
</feature>
<keyword evidence="4" id="KW-0805">Transcription regulation</keyword>
<comment type="subcellular location">
    <subcellularLocation>
        <location evidence="1">Nucleus</location>
    </subcellularLocation>
</comment>
<dbReference type="GeneID" id="100901550"/>
<dbReference type="InterPro" id="IPR002719">
    <property type="entry name" value="RB_B"/>
</dbReference>
<dbReference type="SMART" id="SM00385">
    <property type="entry name" value="CYCLIN"/>
    <property type="match status" value="2"/>
</dbReference>
<accession>A0AAJ7SFL2</accession>
<feature type="domain" description="Retinoblastoma-associated protein N-terminal" evidence="10">
    <location>
        <begin position="64"/>
        <end position="206"/>
    </location>
</feature>
<dbReference type="InterPro" id="IPR028309">
    <property type="entry name" value="RB_fam"/>
</dbReference>
<dbReference type="GO" id="GO:0006357">
    <property type="term" value="P:regulation of transcription by RNA polymerase II"/>
    <property type="evidence" value="ECO:0007669"/>
    <property type="project" value="InterPro"/>
</dbReference>
<evidence type="ECO:0000256" key="5">
    <source>
        <dbReference type="ARBA" id="ARBA00023163"/>
    </source>
</evidence>
<dbReference type="GO" id="GO:0000977">
    <property type="term" value="F:RNA polymerase II transcription regulatory region sequence-specific DNA binding"/>
    <property type="evidence" value="ECO:0007669"/>
    <property type="project" value="TreeGrafter"/>
</dbReference>
<keyword evidence="5" id="KW-0804">Transcription</keyword>
<evidence type="ECO:0000256" key="8">
    <source>
        <dbReference type="SAM" id="MobiDB-lite"/>
    </source>
</evidence>
<dbReference type="Gene3D" id="1.10.472.10">
    <property type="entry name" value="Cyclin-like"/>
    <property type="match status" value="3"/>
</dbReference>
<dbReference type="SMART" id="SM01367">
    <property type="entry name" value="DUF3452"/>
    <property type="match status" value="1"/>
</dbReference>
<dbReference type="Proteomes" id="UP000694867">
    <property type="component" value="Unplaced"/>
</dbReference>
<dbReference type="CDD" id="cd20548">
    <property type="entry name" value="CYCLIN_RB-like"/>
    <property type="match status" value="1"/>
</dbReference>
<dbReference type="Gene3D" id="1.10.472.140">
    <property type="match status" value="1"/>
</dbReference>
<evidence type="ECO:0000259" key="9">
    <source>
        <dbReference type="SMART" id="SM00385"/>
    </source>
</evidence>
<evidence type="ECO:0000256" key="3">
    <source>
        <dbReference type="ARBA" id="ARBA00022491"/>
    </source>
</evidence>
<dbReference type="GO" id="GO:0000785">
    <property type="term" value="C:chromatin"/>
    <property type="evidence" value="ECO:0007669"/>
    <property type="project" value="TreeGrafter"/>
</dbReference>
<dbReference type="PANTHER" id="PTHR13742">
    <property type="entry name" value="RETINOBLASTOMA-ASSOCIATED PROTEIN RB -RELATED"/>
    <property type="match status" value="1"/>
</dbReference>
<dbReference type="AlphaFoldDB" id="A0AAJ7SFL2"/>
<evidence type="ECO:0000256" key="7">
    <source>
        <dbReference type="ARBA" id="ARBA00023306"/>
    </source>
</evidence>
<evidence type="ECO:0000256" key="2">
    <source>
        <dbReference type="ARBA" id="ARBA00009475"/>
    </source>
</evidence>
<dbReference type="SUPFAM" id="SSF47954">
    <property type="entry name" value="Cyclin-like"/>
    <property type="match status" value="2"/>
</dbReference>
<keyword evidence="12" id="KW-1185">Reference proteome</keyword>
<dbReference type="GO" id="GO:0005667">
    <property type="term" value="C:transcription regulator complex"/>
    <property type="evidence" value="ECO:0007669"/>
    <property type="project" value="TreeGrafter"/>
</dbReference>
<keyword evidence="3" id="KW-0678">Repressor</keyword>
<evidence type="ECO:0000256" key="1">
    <source>
        <dbReference type="ARBA" id="ARBA00004123"/>
    </source>
</evidence>
<evidence type="ECO:0000313" key="13">
    <source>
        <dbReference type="RefSeq" id="XP_028967599.1"/>
    </source>
</evidence>